<dbReference type="InterPro" id="IPR051827">
    <property type="entry name" value="Cas4_exonuclease"/>
</dbReference>
<keyword evidence="11" id="KW-0067">ATP-binding</keyword>
<evidence type="ECO:0000256" key="8">
    <source>
        <dbReference type="ARBA" id="ARBA00022801"/>
    </source>
</evidence>
<reference evidence="19" key="1">
    <citation type="submission" date="2016-10" db="EMBL/GenBank/DDBJ databases">
        <authorList>
            <person name="Varghese N."/>
            <person name="Submissions S."/>
        </authorList>
    </citation>
    <scope>NUCLEOTIDE SEQUENCE [LARGE SCALE GENOMIC DNA]</scope>
    <source>
        <strain evidence="19">DSM 20403</strain>
    </source>
</reference>
<name>A0A1I2PNE1_9LACO</name>
<dbReference type="NCBIfam" id="TIGR00372">
    <property type="entry name" value="cas4"/>
    <property type="match status" value="1"/>
</dbReference>
<dbReference type="Pfam" id="PF01930">
    <property type="entry name" value="Cas_Cas4"/>
    <property type="match status" value="1"/>
</dbReference>
<keyword evidence="10 16" id="KW-0269">Exonuclease</keyword>
<evidence type="ECO:0000256" key="7">
    <source>
        <dbReference type="ARBA" id="ARBA00022741"/>
    </source>
</evidence>
<organism evidence="18 19">
    <name type="scientific">Ligilactobacillus ruminis DSM 20403 = NBRC 102161</name>
    <dbReference type="NCBI Taxonomy" id="1423798"/>
    <lineage>
        <taxon>Bacteria</taxon>
        <taxon>Bacillati</taxon>
        <taxon>Bacillota</taxon>
        <taxon>Bacilli</taxon>
        <taxon>Lactobacillales</taxon>
        <taxon>Lactobacillaceae</taxon>
        <taxon>Ligilactobacillus</taxon>
    </lineage>
</organism>
<dbReference type="Proteomes" id="UP000182635">
    <property type="component" value="Unassembled WGS sequence"/>
</dbReference>
<evidence type="ECO:0000256" key="16">
    <source>
        <dbReference type="RuleBase" id="RU365022"/>
    </source>
</evidence>
<comment type="function">
    <text evidence="16">CRISPR (clustered regularly interspaced short palindromic repeat) is an adaptive immune system that provides protection against mobile genetic elements (viruses, transposable elements and conjugative plasmids). CRISPR clusters contain sequences complementary to antecedent mobile elements and target invading nucleic acids. CRISPR clusters are transcribed and processed into CRISPR RNA (crRNA).</text>
</comment>
<feature type="domain" description="DUF83" evidence="17">
    <location>
        <begin position="12"/>
        <end position="199"/>
    </location>
</feature>
<dbReference type="RefSeq" id="WP_046922789.1">
    <property type="nucleotide sequence ID" value="NZ_AYYL01000001.1"/>
</dbReference>
<keyword evidence="5 16" id="KW-0540">Nuclease</keyword>
<comment type="cofactor">
    <cofactor evidence="16">
        <name>Mg(2+)</name>
        <dbReference type="ChEBI" id="CHEBI:18420"/>
    </cofactor>
    <cofactor evidence="16">
        <name>Mn(2+)</name>
        <dbReference type="ChEBI" id="CHEBI:29035"/>
    </cofactor>
    <text evidence="16">Mg(2+) or Mn(2+) required for ssDNA cleavage activity.</text>
</comment>
<comment type="similarity">
    <text evidence="2 16">Belongs to the CRISPR-associated exonuclease Cas4 family.</text>
</comment>
<dbReference type="PANTHER" id="PTHR36531">
    <property type="entry name" value="CRISPR-ASSOCIATED EXONUCLEASE CAS4"/>
    <property type="match status" value="1"/>
</dbReference>
<evidence type="ECO:0000259" key="17">
    <source>
        <dbReference type="Pfam" id="PF01930"/>
    </source>
</evidence>
<dbReference type="AlphaFoldDB" id="A0A1I2PNE1"/>
<accession>A0A1I2PNE1</accession>
<evidence type="ECO:0000256" key="9">
    <source>
        <dbReference type="ARBA" id="ARBA00022806"/>
    </source>
</evidence>
<keyword evidence="15 16" id="KW-0464">Manganese</keyword>
<evidence type="ECO:0000256" key="2">
    <source>
        <dbReference type="ARBA" id="ARBA00009189"/>
    </source>
</evidence>
<evidence type="ECO:0000256" key="12">
    <source>
        <dbReference type="ARBA" id="ARBA00023004"/>
    </source>
</evidence>
<keyword evidence="7" id="KW-0547">Nucleotide-binding</keyword>
<dbReference type="EC" id="3.1.12.1" evidence="3 16"/>
<keyword evidence="8 16" id="KW-0378">Hydrolase</keyword>
<evidence type="ECO:0000256" key="1">
    <source>
        <dbReference type="ARBA" id="ARBA00001966"/>
    </source>
</evidence>
<comment type="cofactor">
    <cofactor evidence="1">
        <name>[4Fe-4S] cluster</name>
        <dbReference type="ChEBI" id="CHEBI:49883"/>
    </cofactor>
</comment>
<evidence type="ECO:0000313" key="18">
    <source>
        <dbReference type="EMBL" id="SFG15136.1"/>
    </source>
</evidence>
<evidence type="ECO:0000256" key="10">
    <source>
        <dbReference type="ARBA" id="ARBA00022839"/>
    </source>
</evidence>
<dbReference type="GO" id="GO:0046872">
    <property type="term" value="F:metal ion binding"/>
    <property type="evidence" value="ECO:0007669"/>
    <property type="project" value="UniProtKB-KW"/>
</dbReference>
<protein>
    <recommendedName>
        <fullName evidence="4 16">CRISPR-associated exonuclease Cas4</fullName>
        <ecNumber evidence="3 16">3.1.12.1</ecNumber>
    </recommendedName>
</protein>
<proteinExistence type="inferred from homology"/>
<dbReference type="GO" id="GO:0051607">
    <property type="term" value="P:defense response to virus"/>
    <property type="evidence" value="ECO:0007669"/>
    <property type="project" value="UniProtKB-KW"/>
</dbReference>
<dbReference type="InterPro" id="IPR011604">
    <property type="entry name" value="PDDEXK-like_dom_sf"/>
</dbReference>
<comment type="cofactor">
    <cofactor evidence="16">
        <name>iron-sulfur cluster</name>
        <dbReference type="ChEBI" id="CHEBI:30408"/>
    </cofactor>
</comment>
<evidence type="ECO:0000256" key="5">
    <source>
        <dbReference type="ARBA" id="ARBA00022722"/>
    </source>
</evidence>
<dbReference type="Gene3D" id="3.90.320.10">
    <property type="match status" value="1"/>
</dbReference>
<evidence type="ECO:0000256" key="13">
    <source>
        <dbReference type="ARBA" id="ARBA00023014"/>
    </source>
</evidence>
<evidence type="ECO:0000256" key="15">
    <source>
        <dbReference type="ARBA" id="ARBA00023211"/>
    </source>
</evidence>
<keyword evidence="13 16" id="KW-0411">Iron-sulfur</keyword>
<dbReference type="EMBL" id="FOPI01000003">
    <property type="protein sequence ID" value="SFG15136.1"/>
    <property type="molecule type" value="Genomic_DNA"/>
</dbReference>
<evidence type="ECO:0000256" key="4">
    <source>
        <dbReference type="ARBA" id="ARBA00020049"/>
    </source>
</evidence>
<dbReference type="GO" id="GO:0005524">
    <property type="term" value="F:ATP binding"/>
    <property type="evidence" value="ECO:0007669"/>
    <property type="project" value="UniProtKB-KW"/>
</dbReference>
<keyword evidence="12 16" id="KW-0408">Iron</keyword>
<dbReference type="GO" id="GO:0051536">
    <property type="term" value="F:iron-sulfur cluster binding"/>
    <property type="evidence" value="ECO:0007669"/>
    <property type="project" value="UniProtKB-KW"/>
</dbReference>
<evidence type="ECO:0000256" key="6">
    <source>
        <dbReference type="ARBA" id="ARBA00022723"/>
    </source>
</evidence>
<dbReference type="GO" id="GO:0004386">
    <property type="term" value="F:helicase activity"/>
    <property type="evidence" value="ECO:0007669"/>
    <property type="project" value="UniProtKB-KW"/>
</dbReference>
<sequence>MMYSEENFLQLSGIQHFEFCRRQWALTHIEQQWQENVRTFEGKLLHDKAHDSFLRETRGDEFISRGMPIHSNALGISGECDIVEFHKEDEGINIVGRDGYYRVIPIEYKRGKPKEGIEDSVQLAAEAICLEEMLCCEIKYGYIYYGEIRRRQKIHIDNVLRNKVRDIVSEMHQYYDRRYTPKVKVGKKCNACSLKDICVPELNKNRSVSSYIDNVVNDGGDDL</sequence>
<keyword evidence="6 16" id="KW-0479">Metal-binding</keyword>
<gene>
    <name evidence="18" type="ORF">SAMN02910432_00112</name>
</gene>
<dbReference type="PANTHER" id="PTHR36531:SF6">
    <property type="entry name" value="DNA REPLICATION ATP-DEPENDENT HELICASE_NUCLEASE DNA2"/>
    <property type="match status" value="1"/>
</dbReference>
<keyword evidence="14 16" id="KW-0051">Antiviral defense</keyword>
<evidence type="ECO:0000313" key="19">
    <source>
        <dbReference type="Proteomes" id="UP000182635"/>
    </source>
</evidence>
<keyword evidence="9" id="KW-0347">Helicase</keyword>
<evidence type="ECO:0000256" key="3">
    <source>
        <dbReference type="ARBA" id="ARBA00012768"/>
    </source>
</evidence>
<dbReference type="GO" id="GO:0004527">
    <property type="term" value="F:exonuclease activity"/>
    <property type="evidence" value="ECO:0007669"/>
    <property type="project" value="UniProtKB-KW"/>
</dbReference>
<dbReference type="InterPro" id="IPR022765">
    <property type="entry name" value="Dna2/Cas4_DUF83"/>
</dbReference>
<evidence type="ECO:0000256" key="14">
    <source>
        <dbReference type="ARBA" id="ARBA00023118"/>
    </source>
</evidence>
<dbReference type="InterPro" id="IPR013343">
    <property type="entry name" value="CRISPR-assoc_prot_Cas4"/>
</dbReference>
<evidence type="ECO:0000256" key="11">
    <source>
        <dbReference type="ARBA" id="ARBA00022840"/>
    </source>
</evidence>